<reference evidence="3 4" key="1">
    <citation type="submission" date="2020-08" db="EMBL/GenBank/DDBJ databases">
        <title>Sequencing the genomes of 1000 actinobacteria strains.</title>
        <authorList>
            <person name="Klenk H.-P."/>
        </authorList>
    </citation>
    <scope>NUCLEOTIDE SEQUENCE [LARGE SCALE GENOMIC DNA]</scope>
    <source>
        <strain evidence="3 4">DSM 45272</strain>
    </source>
</reference>
<dbReference type="Gene3D" id="2.130.10.10">
    <property type="entry name" value="YVTN repeat-like/Quinoprotein amine dehydrogenase"/>
    <property type="match status" value="1"/>
</dbReference>
<feature type="domain" description="Pyrrolo-quinoline quinone repeat" evidence="2">
    <location>
        <begin position="167"/>
        <end position="290"/>
    </location>
</feature>
<keyword evidence="4" id="KW-1185">Reference proteome</keyword>
<protein>
    <submittedName>
        <fullName evidence="3">Outer membrane protein assembly factor BamB</fullName>
    </submittedName>
</protein>
<dbReference type="InterPro" id="IPR015943">
    <property type="entry name" value="WD40/YVTN_repeat-like_dom_sf"/>
</dbReference>
<dbReference type="RefSeq" id="WP_184900395.1">
    <property type="nucleotide sequence ID" value="NZ_JACHMX010000001.1"/>
</dbReference>
<comment type="caution">
    <text evidence="3">The sequence shown here is derived from an EMBL/GenBank/DDBJ whole genome shotgun (WGS) entry which is preliminary data.</text>
</comment>
<gene>
    <name evidence="3" type="ORF">HDA45_005669</name>
</gene>
<feature type="transmembrane region" description="Helical" evidence="1">
    <location>
        <begin position="109"/>
        <end position="133"/>
    </location>
</feature>
<keyword evidence="1" id="KW-1133">Transmembrane helix</keyword>
<sequence>MGAVVAALAAGCAVLAVFLSGDAVRPDRPDLDVALVAAASVLAALLAFGKSGGAKIASVIFAAGAAGWAIYCLSTDLGSGTPGSSSAVLAVAAVVALVATGLPRQTRWWLAVPLVVVLAAGTVTAVAAVPALAVRSTTAPAIAAPALADKVVTSPWQWTAPAKVLDVVAAGAGVAVAGSDGEVTALDGPTGAVRWTYARPGAHVRALVPTPDRLLLLAVYAPGDGGTDRQHLTVLDAFTGVPLQEKLIEEVHGADLLAPTSAVLPSLAYLGDGNFRVDALDLRGGNTRWSWQAPAGCVSPFALPASGRDVVLAPLLCQDRLSVLGLDERTGTPRWEHRLPVTRPSDEKADYYLHAAPGGGTVSLTLRYSGLATGDNTDVVLDAATGTVVSTMDPRAPKRITLGPVAVSERDENGKITAATLDGGVTVDLAACPDRRAHATTPTAYLRLCAEPGGKLVVHRQELDGSTASSLPLDWPPPGETTISLLSSRTRHAIIPAPGALVAARGGDAAVIGYPSPLPT</sequence>
<dbReference type="AlphaFoldDB" id="A0A841BAI6"/>
<evidence type="ECO:0000313" key="3">
    <source>
        <dbReference type="EMBL" id="MBB5855582.1"/>
    </source>
</evidence>
<dbReference type="SUPFAM" id="SSF50998">
    <property type="entry name" value="Quinoprotein alcohol dehydrogenase-like"/>
    <property type="match status" value="1"/>
</dbReference>
<evidence type="ECO:0000256" key="1">
    <source>
        <dbReference type="SAM" id="Phobius"/>
    </source>
</evidence>
<organism evidence="3 4">
    <name type="scientific">Amycolatopsis umgeniensis</name>
    <dbReference type="NCBI Taxonomy" id="336628"/>
    <lineage>
        <taxon>Bacteria</taxon>
        <taxon>Bacillati</taxon>
        <taxon>Actinomycetota</taxon>
        <taxon>Actinomycetes</taxon>
        <taxon>Pseudonocardiales</taxon>
        <taxon>Pseudonocardiaceae</taxon>
        <taxon>Amycolatopsis</taxon>
    </lineage>
</organism>
<feature type="transmembrane region" description="Helical" evidence="1">
    <location>
        <begin position="33"/>
        <end position="49"/>
    </location>
</feature>
<evidence type="ECO:0000313" key="4">
    <source>
        <dbReference type="Proteomes" id="UP000580861"/>
    </source>
</evidence>
<dbReference type="EMBL" id="JACHMX010000001">
    <property type="protein sequence ID" value="MBB5855582.1"/>
    <property type="molecule type" value="Genomic_DNA"/>
</dbReference>
<dbReference type="Gene3D" id="2.40.10.480">
    <property type="match status" value="1"/>
</dbReference>
<accession>A0A841BAI6</accession>
<feature type="transmembrane region" description="Helical" evidence="1">
    <location>
        <begin position="83"/>
        <end position="102"/>
    </location>
</feature>
<evidence type="ECO:0000259" key="2">
    <source>
        <dbReference type="Pfam" id="PF13360"/>
    </source>
</evidence>
<keyword evidence="1" id="KW-0812">Transmembrane</keyword>
<proteinExistence type="predicted"/>
<name>A0A841BAI6_9PSEU</name>
<dbReference type="InterPro" id="IPR011047">
    <property type="entry name" value="Quinoprotein_ADH-like_sf"/>
</dbReference>
<keyword evidence="1" id="KW-0472">Membrane</keyword>
<dbReference type="InterPro" id="IPR002372">
    <property type="entry name" value="PQQ_rpt_dom"/>
</dbReference>
<dbReference type="Pfam" id="PF13360">
    <property type="entry name" value="PQQ_2"/>
    <property type="match status" value="1"/>
</dbReference>
<dbReference type="Proteomes" id="UP000580861">
    <property type="component" value="Unassembled WGS sequence"/>
</dbReference>
<feature type="transmembrane region" description="Helical" evidence="1">
    <location>
        <begin position="56"/>
        <end position="77"/>
    </location>
</feature>